<evidence type="ECO:0000256" key="4">
    <source>
        <dbReference type="ARBA" id="ARBA00022679"/>
    </source>
</evidence>
<dbReference type="Proteomes" id="UP000579281">
    <property type="component" value="Unassembled WGS sequence"/>
</dbReference>
<evidence type="ECO:0000256" key="3">
    <source>
        <dbReference type="ARBA" id="ARBA00022643"/>
    </source>
</evidence>
<dbReference type="GO" id="GO:0106141">
    <property type="term" value="F:flavin prenyltransferase activity"/>
    <property type="evidence" value="ECO:0007669"/>
    <property type="project" value="UniProtKB-EC"/>
</dbReference>
<comment type="caution">
    <text evidence="9">The sequence shown here is derived from an EMBL/GenBank/DDBJ whole genome shotgun (WGS) entry which is preliminary data.</text>
</comment>
<evidence type="ECO:0000256" key="6">
    <source>
        <dbReference type="ARBA" id="ARBA00060793"/>
    </source>
</evidence>
<comment type="similarity">
    <text evidence="6 7">Belongs to the UbiX/PAD1 family.</text>
</comment>
<dbReference type="Pfam" id="PF02441">
    <property type="entry name" value="Flavoprotein"/>
    <property type="match status" value="1"/>
</dbReference>
<feature type="binding site" evidence="7">
    <location>
        <position position="167"/>
    </location>
    <ligand>
        <name>dimethylallyl phosphate</name>
        <dbReference type="ChEBI" id="CHEBI:88052"/>
    </ligand>
</feature>
<evidence type="ECO:0000256" key="5">
    <source>
        <dbReference type="ARBA" id="ARBA00050612"/>
    </source>
</evidence>
<keyword evidence="4 7" id="KW-0808">Transferase</keyword>
<name>A0A841KSZ1_9FIRM</name>
<evidence type="ECO:0000313" key="9">
    <source>
        <dbReference type="EMBL" id="MBB6215150.1"/>
    </source>
</evidence>
<feature type="domain" description="Flavoprotein" evidence="8">
    <location>
        <begin position="1"/>
        <end position="171"/>
    </location>
</feature>
<dbReference type="HAMAP" id="MF_01984">
    <property type="entry name" value="ubiX_pad"/>
    <property type="match status" value="1"/>
</dbReference>
<evidence type="ECO:0000256" key="1">
    <source>
        <dbReference type="ARBA" id="ARBA00022602"/>
    </source>
</evidence>
<evidence type="ECO:0000256" key="7">
    <source>
        <dbReference type="HAMAP-Rule" id="MF_01984"/>
    </source>
</evidence>
<evidence type="ECO:0000313" key="10">
    <source>
        <dbReference type="Proteomes" id="UP000579281"/>
    </source>
</evidence>
<organism evidence="9 10">
    <name type="scientific">Anaerosolibacter carboniphilus</name>
    <dbReference type="NCBI Taxonomy" id="1417629"/>
    <lineage>
        <taxon>Bacteria</taxon>
        <taxon>Bacillati</taxon>
        <taxon>Bacillota</taxon>
        <taxon>Clostridia</taxon>
        <taxon>Peptostreptococcales</taxon>
        <taxon>Thermotaleaceae</taxon>
        <taxon>Anaerosolibacter</taxon>
    </lineage>
</organism>
<dbReference type="NCBIfam" id="NF004685">
    <property type="entry name" value="PRK06029.1"/>
    <property type="match status" value="1"/>
</dbReference>
<reference evidence="9 10" key="1">
    <citation type="submission" date="2020-08" db="EMBL/GenBank/DDBJ databases">
        <title>Genomic Encyclopedia of Type Strains, Phase IV (KMG-IV): sequencing the most valuable type-strain genomes for metagenomic binning, comparative biology and taxonomic classification.</title>
        <authorList>
            <person name="Goeker M."/>
        </authorList>
    </citation>
    <scope>NUCLEOTIDE SEQUENCE [LARGE SCALE GENOMIC DNA]</scope>
    <source>
        <strain evidence="9 10">DSM 103526</strain>
    </source>
</reference>
<dbReference type="FunFam" id="3.40.50.1950:FF:000001">
    <property type="entry name" value="Flavin prenyltransferase UbiX"/>
    <property type="match status" value="1"/>
</dbReference>
<comment type="function">
    <text evidence="7">Flavin prenyltransferase that catalyzes the synthesis of the prenylated FMN cofactor (prenyl-FMN) for 4-hydroxy-3-polyprenylbenzoic acid decarboxylase UbiD. The prenyltransferase is metal-independent and links a dimethylallyl moiety from dimethylallyl monophosphate (DMAP) to the flavin N5 and C6 atoms of FMN.</text>
</comment>
<keyword evidence="10" id="KW-1185">Reference proteome</keyword>
<dbReference type="InterPro" id="IPR003382">
    <property type="entry name" value="Flavoprotein"/>
</dbReference>
<dbReference type="EC" id="2.5.1.129" evidence="7"/>
<keyword evidence="2 7" id="KW-0285">Flavoprotein</keyword>
<evidence type="ECO:0000259" key="8">
    <source>
        <dbReference type="Pfam" id="PF02441"/>
    </source>
</evidence>
<feature type="binding site" evidence="7">
    <location>
        <begin position="86"/>
        <end position="89"/>
    </location>
    <ligand>
        <name>FMN</name>
        <dbReference type="ChEBI" id="CHEBI:58210"/>
    </ligand>
</feature>
<feature type="binding site" evidence="7">
    <location>
        <position position="121"/>
    </location>
    <ligand>
        <name>FMN</name>
        <dbReference type="ChEBI" id="CHEBI:58210"/>
    </ligand>
</feature>
<accession>A0A841KSZ1</accession>
<dbReference type="NCBIfam" id="TIGR00421">
    <property type="entry name" value="ubiX_pad"/>
    <property type="match status" value="1"/>
</dbReference>
<dbReference type="Gene3D" id="3.40.50.1950">
    <property type="entry name" value="Flavin prenyltransferase-like"/>
    <property type="match status" value="1"/>
</dbReference>
<proteinExistence type="inferred from homology"/>
<sequence>MRLVVGITGGSCAIYGVALLKALEQLNIETHLVVSRMGQYVVEHECDMKLEELKSLAAYHHDNNDLAAPIASGSFRADGMIIAPCSMNTLGAIANGISNNLVTRAADVTIKEGRKLLLLPRETPLSVIHLENMLKLARIGVKIMPAAPGFYHQPETIGDLVNIMVGRTLDQMGIEHCLSKRWGED</sequence>
<dbReference type="PANTHER" id="PTHR43374">
    <property type="entry name" value="FLAVIN PRENYLTRANSFERASE"/>
    <property type="match status" value="1"/>
</dbReference>
<comment type="caution">
    <text evidence="7">Lacks conserved residue(s) required for the propagation of feature annotation.</text>
</comment>
<evidence type="ECO:0000256" key="2">
    <source>
        <dbReference type="ARBA" id="ARBA00022630"/>
    </source>
</evidence>
<comment type="catalytic activity">
    <reaction evidence="5 7">
        <text>dimethylallyl phosphate + FMNH2 = prenylated FMNH2 + phosphate</text>
        <dbReference type="Rhea" id="RHEA:37743"/>
        <dbReference type="ChEBI" id="CHEBI:43474"/>
        <dbReference type="ChEBI" id="CHEBI:57618"/>
        <dbReference type="ChEBI" id="CHEBI:87467"/>
        <dbReference type="ChEBI" id="CHEBI:88052"/>
        <dbReference type="EC" id="2.5.1.129"/>
    </reaction>
</comment>
<dbReference type="RefSeq" id="WP_184309178.1">
    <property type="nucleotide sequence ID" value="NZ_JACHEN010000005.1"/>
</dbReference>
<dbReference type="AlphaFoldDB" id="A0A841KSZ1"/>
<dbReference type="InterPro" id="IPR036551">
    <property type="entry name" value="Flavin_trans-like"/>
</dbReference>
<dbReference type="GO" id="GO:0016831">
    <property type="term" value="F:carboxy-lyase activity"/>
    <property type="evidence" value="ECO:0007669"/>
    <property type="project" value="TreeGrafter"/>
</dbReference>
<gene>
    <name evidence="7" type="primary">ubiX</name>
    <name evidence="9" type="ORF">HNQ80_001239</name>
</gene>
<feature type="binding site" evidence="7">
    <location>
        <begin position="9"/>
        <end position="11"/>
    </location>
    <ligand>
        <name>FMN</name>
        <dbReference type="ChEBI" id="CHEBI:58210"/>
    </ligand>
</feature>
<keyword evidence="1 7" id="KW-0637">Prenyltransferase</keyword>
<keyword evidence="3 7" id="KW-0288">FMN</keyword>
<dbReference type="SUPFAM" id="SSF52507">
    <property type="entry name" value="Homo-oligomeric flavin-containing Cys decarboxylases, HFCD"/>
    <property type="match status" value="1"/>
</dbReference>
<dbReference type="InterPro" id="IPR004507">
    <property type="entry name" value="UbiX-like"/>
</dbReference>
<keyword evidence="9" id="KW-0456">Lyase</keyword>
<feature type="binding site" evidence="7">
    <location>
        <position position="151"/>
    </location>
    <ligand>
        <name>dimethylallyl phosphate</name>
        <dbReference type="ChEBI" id="CHEBI:88052"/>
    </ligand>
</feature>
<dbReference type="PANTHER" id="PTHR43374:SF1">
    <property type="entry name" value="FLAVIN PRENYLTRANSFERASE PAD1, MITOCHONDRIAL"/>
    <property type="match status" value="1"/>
</dbReference>
<protein>
    <recommendedName>
        <fullName evidence="7">Flavin prenyltransferase UbiX</fullName>
        <ecNumber evidence="7">2.5.1.129</ecNumber>
    </recommendedName>
</protein>
<dbReference type="EMBL" id="JACHEN010000005">
    <property type="protein sequence ID" value="MBB6215150.1"/>
    <property type="molecule type" value="Genomic_DNA"/>
</dbReference>
<feature type="binding site" evidence="7">
    <location>
        <position position="35"/>
    </location>
    <ligand>
        <name>FMN</name>
        <dbReference type="ChEBI" id="CHEBI:58210"/>
    </ligand>
</feature>